<sequence>MKILRLVLITVGIFLGLQMQAQEVADTLFLESAGTLPALIKPGDKYLINTLTVNGKLNGTDIRFIREMAGRNSSGELTDGVLSVLDLSGAHLVEGGEPYFMDDEKPCCTDNETIGRNMFSGCERLVYVTLPKSTTAIFASAFAECSSLKSINIPDGVKFIEENAFGLCTRLTKITIPASVDFIGKFAFLFCSRLTTVNIQPGLSFIGEGAFQNCKNLTSVSIPSSVAFIGEGAFSGCPELKSVTFPSGVIFLGKGVALQHF</sequence>
<protein>
    <recommendedName>
        <fullName evidence="3">Leucine-rich repeat domain-containing protein</fullName>
    </recommendedName>
</protein>
<dbReference type="Gene3D" id="3.40.50.12480">
    <property type="match status" value="2"/>
</dbReference>
<dbReference type="EMBL" id="AP028055">
    <property type="protein sequence ID" value="BEG97943.1"/>
    <property type="molecule type" value="Genomic_DNA"/>
</dbReference>
<proteinExistence type="predicted"/>
<dbReference type="Pfam" id="PF13306">
    <property type="entry name" value="LRR_5"/>
    <property type="match status" value="1"/>
</dbReference>
<reference evidence="1 2" key="1">
    <citation type="submission" date="2023-04" db="EMBL/GenBank/DDBJ databases">
        <title>Draft genome sequence of acteroides sedimenti strain YN3PY1.</title>
        <authorList>
            <person name="Yoshida N."/>
        </authorList>
    </citation>
    <scope>NUCLEOTIDE SEQUENCE [LARGE SCALE GENOMIC DNA]</scope>
    <source>
        <strain evidence="1 2">YN3PY1</strain>
    </source>
</reference>
<gene>
    <name evidence="1" type="ORF">BSYN_02080</name>
</gene>
<dbReference type="PANTHER" id="PTHR45661:SF3">
    <property type="entry name" value="IG-LIKE DOMAIN-CONTAINING PROTEIN"/>
    <property type="match status" value="1"/>
</dbReference>
<dbReference type="InterPro" id="IPR032675">
    <property type="entry name" value="LRR_dom_sf"/>
</dbReference>
<dbReference type="PANTHER" id="PTHR45661">
    <property type="entry name" value="SURFACE ANTIGEN"/>
    <property type="match status" value="1"/>
</dbReference>
<evidence type="ECO:0008006" key="3">
    <source>
        <dbReference type="Google" id="ProtNLM"/>
    </source>
</evidence>
<dbReference type="Gene3D" id="3.80.10.10">
    <property type="entry name" value="Ribonuclease Inhibitor"/>
    <property type="match status" value="1"/>
</dbReference>
<dbReference type="SUPFAM" id="SSF52058">
    <property type="entry name" value="L domain-like"/>
    <property type="match status" value="1"/>
</dbReference>
<name>A0ABM8I762_9BACE</name>
<evidence type="ECO:0000313" key="1">
    <source>
        <dbReference type="EMBL" id="BEG97943.1"/>
    </source>
</evidence>
<dbReference type="Proteomes" id="UP001496674">
    <property type="component" value="Chromosome"/>
</dbReference>
<evidence type="ECO:0000313" key="2">
    <source>
        <dbReference type="Proteomes" id="UP001496674"/>
    </source>
</evidence>
<organism evidence="1 2">
    <name type="scientific">Bacteroides sedimenti</name>
    <dbReference type="NCBI Taxonomy" id="2136147"/>
    <lineage>
        <taxon>Bacteria</taxon>
        <taxon>Pseudomonadati</taxon>
        <taxon>Bacteroidota</taxon>
        <taxon>Bacteroidia</taxon>
        <taxon>Bacteroidales</taxon>
        <taxon>Bacteroidaceae</taxon>
        <taxon>Bacteroides</taxon>
    </lineage>
</organism>
<accession>A0ABM8I762</accession>
<dbReference type="InterPro" id="IPR026906">
    <property type="entry name" value="LRR_5"/>
</dbReference>
<keyword evidence="2" id="KW-1185">Reference proteome</keyword>
<dbReference type="RefSeq" id="WP_353332448.1">
    <property type="nucleotide sequence ID" value="NZ_AP028055.1"/>
</dbReference>
<dbReference type="InterPro" id="IPR053139">
    <property type="entry name" value="Surface_bspA-like"/>
</dbReference>